<evidence type="ECO:0000313" key="1">
    <source>
        <dbReference type="EMBL" id="CAL1535080.1"/>
    </source>
</evidence>
<proteinExistence type="predicted"/>
<evidence type="ECO:0000313" key="3">
    <source>
        <dbReference type="Proteomes" id="UP001497497"/>
    </source>
</evidence>
<comment type="caution">
    <text evidence="2">The sequence shown here is derived from an EMBL/GenBank/DDBJ whole genome shotgun (WGS) entry which is preliminary data.</text>
</comment>
<reference evidence="2 3" key="1">
    <citation type="submission" date="2024-04" db="EMBL/GenBank/DDBJ databases">
        <authorList>
            <consortium name="Genoscope - CEA"/>
            <person name="William W."/>
        </authorList>
    </citation>
    <scope>NUCLEOTIDE SEQUENCE [LARGE SCALE GENOMIC DNA]</scope>
</reference>
<dbReference type="InterPro" id="IPR009003">
    <property type="entry name" value="Peptidase_S1_PA"/>
</dbReference>
<dbReference type="SUPFAM" id="SSF50494">
    <property type="entry name" value="Trypsin-like serine proteases"/>
    <property type="match status" value="1"/>
</dbReference>
<keyword evidence="3" id="KW-1185">Reference proteome</keyword>
<sequence>LGPYEVEVSCGGEAAVNAKKSSCKKNPGHINFIPFEQFSISDLPDRYKEADDMYDTIKALASITVLINGAFISQDRPEKLSDGTLYPLFNKAGTAAVLNGTGKLTHTKVYTEEDDKACPCQDCKLAETPVKKWGTIAVFTAKHVIFDDSEAAAATFEMTYEHARETKKHILKGVCLEDCDLDLDWCRVTCVEHDTEFVKFVDKTLICGYENRHNDIVKKYLHSEPRGKGQMVVIVSHPHGCDKLISVGECVEREEVMCVFTHLSTKYKYTTATCPGSSGAPVYVVKPWFSNHTHSG</sequence>
<accession>A0AAV2HLZ7</accession>
<name>A0AAV2HLZ7_LYMST</name>
<evidence type="ECO:0000313" key="2">
    <source>
        <dbReference type="EMBL" id="CAL1535081.1"/>
    </source>
</evidence>
<dbReference type="EMBL" id="CAXITT010000191">
    <property type="protein sequence ID" value="CAL1535081.1"/>
    <property type="molecule type" value="Genomic_DNA"/>
</dbReference>
<dbReference type="Proteomes" id="UP001497497">
    <property type="component" value="Unassembled WGS sequence"/>
</dbReference>
<protein>
    <submittedName>
        <fullName evidence="2">Uncharacterized protein</fullName>
    </submittedName>
</protein>
<feature type="non-terminal residue" evidence="2">
    <location>
        <position position="296"/>
    </location>
</feature>
<dbReference type="EMBL" id="CAXITT010000191">
    <property type="protein sequence ID" value="CAL1535080.1"/>
    <property type="molecule type" value="Genomic_DNA"/>
</dbReference>
<feature type="non-terminal residue" evidence="2">
    <location>
        <position position="1"/>
    </location>
</feature>
<gene>
    <name evidence="1" type="ORF">GSLYS_00009040001</name>
    <name evidence="2" type="ORF">GSLYS_00009041001</name>
</gene>
<dbReference type="AlphaFoldDB" id="A0AAV2HLZ7"/>
<organism evidence="2 3">
    <name type="scientific">Lymnaea stagnalis</name>
    <name type="common">Great pond snail</name>
    <name type="synonym">Helix stagnalis</name>
    <dbReference type="NCBI Taxonomy" id="6523"/>
    <lineage>
        <taxon>Eukaryota</taxon>
        <taxon>Metazoa</taxon>
        <taxon>Spiralia</taxon>
        <taxon>Lophotrochozoa</taxon>
        <taxon>Mollusca</taxon>
        <taxon>Gastropoda</taxon>
        <taxon>Heterobranchia</taxon>
        <taxon>Euthyneura</taxon>
        <taxon>Panpulmonata</taxon>
        <taxon>Hygrophila</taxon>
        <taxon>Lymnaeoidea</taxon>
        <taxon>Lymnaeidae</taxon>
        <taxon>Lymnaea</taxon>
    </lineage>
</organism>